<dbReference type="EMBL" id="BJZT01000039">
    <property type="protein sequence ID" value="GEP01116.1"/>
    <property type="molecule type" value="Genomic_DNA"/>
</dbReference>
<dbReference type="InterPro" id="IPR013325">
    <property type="entry name" value="RNA_pol_sigma_r2"/>
</dbReference>
<feature type="domain" description="RNA polymerase sigma-70 region 2" evidence="7">
    <location>
        <begin position="80"/>
        <end position="142"/>
    </location>
</feature>
<dbReference type="AlphaFoldDB" id="A0A512ITY4"/>
<dbReference type="GO" id="GO:0016987">
    <property type="term" value="F:sigma factor activity"/>
    <property type="evidence" value="ECO:0007669"/>
    <property type="project" value="UniProtKB-KW"/>
</dbReference>
<dbReference type="InterPro" id="IPR007627">
    <property type="entry name" value="RNA_pol_sigma70_r2"/>
</dbReference>
<keyword evidence="10" id="KW-1185">Reference proteome</keyword>
<dbReference type="InterPro" id="IPR036388">
    <property type="entry name" value="WH-like_DNA-bd_sf"/>
</dbReference>
<evidence type="ECO:0000256" key="2">
    <source>
        <dbReference type="ARBA" id="ARBA00023015"/>
    </source>
</evidence>
<dbReference type="InterPro" id="IPR013249">
    <property type="entry name" value="RNA_pol_sigma70_r4_t2"/>
</dbReference>
<dbReference type="NCBIfam" id="TIGR02937">
    <property type="entry name" value="sigma70-ECF"/>
    <property type="match status" value="1"/>
</dbReference>
<evidence type="ECO:0000256" key="1">
    <source>
        <dbReference type="ARBA" id="ARBA00010641"/>
    </source>
</evidence>
<dbReference type="PANTHER" id="PTHR43133">
    <property type="entry name" value="RNA POLYMERASE ECF-TYPE SIGMA FACTO"/>
    <property type="match status" value="1"/>
</dbReference>
<evidence type="ECO:0000256" key="3">
    <source>
        <dbReference type="ARBA" id="ARBA00023082"/>
    </source>
</evidence>
<reference evidence="9 10" key="1">
    <citation type="submission" date="2019-07" db="EMBL/GenBank/DDBJ databases">
        <title>Whole genome shotgun sequence of Methylobacterium haplocladii NBRC 107714.</title>
        <authorList>
            <person name="Hosoyama A."/>
            <person name="Uohara A."/>
            <person name="Ohji S."/>
            <person name="Ichikawa N."/>
        </authorList>
    </citation>
    <scope>NUCLEOTIDE SEQUENCE [LARGE SCALE GENOMIC DNA]</scope>
    <source>
        <strain evidence="9 10">NBRC 107714</strain>
    </source>
</reference>
<evidence type="ECO:0000313" key="10">
    <source>
        <dbReference type="Proteomes" id="UP000321258"/>
    </source>
</evidence>
<evidence type="ECO:0000313" key="9">
    <source>
        <dbReference type="EMBL" id="GEP01116.1"/>
    </source>
</evidence>
<accession>A0A512ITY4</accession>
<dbReference type="Pfam" id="PF08281">
    <property type="entry name" value="Sigma70_r4_2"/>
    <property type="match status" value="1"/>
</dbReference>
<evidence type="ECO:0000256" key="5">
    <source>
        <dbReference type="ARBA" id="ARBA00023163"/>
    </source>
</evidence>
<keyword evidence="5 6" id="KW-0804">Transcription</keyword>
<dbReference type="SUPFAM" id="SSF88659">
    <property type="entry name" value="Sigma3 and sigma4 domains of RNA polymerase sigma factors"/>
    <property type="match status" value="1"/>
</dbReference>
<evidence type="ECO:0000259" key="7">
    <source>
        <dbReference type="Pfam" id="PF04542"/>
    </source>
</evidence>
<dbReference type="InterPro" id="IPR000838">
    <property type="entry name" value="RNA_pol_sigma70_ECF_CS"/>
</dbReference>
<organism evidence="9 10">
    <name type="scientific">Methylobacterium haplocladii</name>
    <dbReference type="NCBI Taxonomy" id="1176176"/>
    <lineage>
        <taxon>Bacteria</taxon>
        <taxon>Pseudomonadati</taxon>
        <taxon>Pseudomonadota</taxon>
        <taxon>Alphaproteobacteria</taxon>
        <taxon>Hyphomicrobiales</taxon>
        <taxon>Methylobacteriaceae</taxon>
        <taxon>Methylobacterium</taxon>
    </lineage>
</organism>
<keyword evidence="3 6" id="KW-0731">Sigma factor</keyword>
<dbReference type="Gene3D" id="1.10.1740.10">
    <property type="match status" value="1"/>
</dbReference>
<evidence type="ECO:0000256" key="4">
    <source>
        <dbReference type="ARBA" id="ARBA00023125"/>
    </source>
</evidence>
<feature type="domain" description="RNA polymerase sigma factor 70 region 4 type 2" evidence="8">
    <location>
        <begin position="168"/>
        <end position="218"/>
    </location>
</feature>
<keyword evidence="4 6" id="KW-0238">DNA-binding</keyword>
<gene>
    <name evidence="9" type="ORF">MHA02_35030</name>
</gene>
<name>A0A512ITY4_9HYPH</name>
<protein>
    <recommendedName>
        <fullName evidence="6">RNA polymerase sigma factor</fullName>
    </recommendedName>
</protein>
<dbReference type="PANTHER" id="PTHR43133:SF25">
    <property type="entry name" value="RNA POLYMERASE SIGMA FACTOR RFAY-RELATED"/>
    <property type="match status" value="1"/>
</dbReference>
<keyword evidence="2 6" id="KW-0805">Transcription regulation</keyword>
<dbReference type="Gene3D" id="1.10.10.10">
    <property type="entry name" value="Winged helix-like DNA-binding domain superfamily/Winged helix DNA-binding domain"/>
    <property type="match status" value="1"/>
</dbReference>
<evidence type="ECO:0000256" key="6">
    <source>
        <dbReference type="RuleBase" id="RU000716"/>
    </source>
</evidence>
<dbReference type="PROSITE" id="PS01063">
    <property type="entry name" value="SIGMA70_ECF"/>
    <property type="match status" value="1"/>
</dbReference>
<comment type="similarity">
    <text evidence="1 6">Belongs to the sigma-70 factor family. ECF subfamily.</text>
</comment>
<dbReference type="InterPro" id="IPR039425">
    <property type="entry name" value="RNA_pol_sigma-70-like"/>
</dbReference>
<dbReference type="GO" id="GO:0006352">
    <property type="term" value="P:DNA-templated transcription initiation"/>
    <property type="evidence" value="ECO:0007669"/>
    <property type="project" value="InterPro"/>
</dbReference>
<sequence length="236" mass="26224">MVSMTRRNGPRERSERLPGSPILSDEIRTYLGSQLRELYETLSAAQQPPELLDLIARLDRLSPPEAPSYAAFRDDLLGALPGLRAFALSLAGGTAQADDLVQETLLKAWQNQTSYRPGTNLKAWLFTILRNHFYSERRKRRREVEDADGVQAGRLEALPDQEDGLELRQVWAKLRALPTAQREALLLVGAQGMTYEDAAELIGCQVGTVKSRVSRGRTVLAHSLGFADGRLSRMPA</sequence>
<dbReference type="Pfam" id="PF04542">
    <property type="entry name" value="Sigma70_r2"/>
    <property type="match status" value="1"/>
</dbReference>
<evidence type="ECO:0000259" key="8">
    <source>
        <dbReference type="Pfam" id="PF08281"/>
    </source>
</evidence>
<dbReference type="CDD" id="cd06171">
    <property type="entry name" value="Sigma70_r4"/>
    <property type="match status" value="1"/>
</dbReference>
<dbReference type="SUPFAM" id="SSF88946">
    <property type="entry name" value="Sigma2 domain of RNA polymerase sigma factors"/>
    <property type="match status" value="1"/>
</dbReference>
<dbReference type="Proteomes" id="UP000321258">
    <property type="component" value="Unassembled WGS sequence"/>
</dbReference>
<comment type="caution">
    <text evidence="9">The sequence shown here is derived from an EMBL/GenBank/DDBJ whole genome shotgun (WGS) entry which is preliminary data.</text>
</comment>
<dbReference type="GO" id="GO:0003677">
    <property type="term" value="F:DNA binding"/>
    <property type="evidence" value="ECO:0007669"/>
    <property type="project" value="UniProtKB-KW"/>
</dbReference>
<dbReference type="RefSeq" id="WP_170249334.1">
    <property type="nucleotide sequence ID" value="NZ_BJZT01000039.1"/>
</dbReference>
<dbReference type="InterPro" id="IPR013324">
    <property type="entry name" value="RNA_pol_sigma_r3/r4-like"/>
</dbReference>
<dbReference type="InterPro" id="IPR014284">
    <property type="entry name" value="RNA_pol_sigma-70_dom"/>
</dbReference>
<proteinExistence type="inferred from homology"/>